<dbReference type="AlphaFoldDB" id="A0A0J6FSD1"/>
<proteinExistence type="predicted"/>
<evidence type="ECO:0000313" key="2">
    <source>
        <dbReference type="Proteomes" id="UP000054567"/>
    </source>
</evidence>
<protein>
    <submittedName>
        <fullName evidence="1">Uncharacterized protein</fullName>
    </submittedName>
</protein>
<organism evidence="1 2">
    <name type="scientific">Coccidioides posadasii RMSCC 3488</name>
    <dbReference type="NCBI Taxonomy" id="454284"/>
    <lineage>
        <taxon>Eukaryota</taxon>
        <taxon>Fungi</taxon>
        <taxon>Dikarya</taxon>
        <taxon>Ascomycota</taxon>
        <taxon>Pezizomycotina</taxon>
        <taxon>Eurotiomycetes</taxon>
        <taxon>Eurotiomycetidae</taxon>
        <taxon>Onygenales</taxon>
        <taxon>Onygenaceae</taxon>
        <taxon>Coccidioides</taxon>
    </lineage>
</organism>
<name>A0A0J6FSD1_COCPO</name>
<dbReference type="EMBL" id="DS268113">
    <property type="protein sequence ID" value="KMM71969.1"/>
    <property type="molecule type" value="Genomic_DNA"/>
</dbReference>
<reference evidence="1 2" key="1">
    <citation type="submission" date="2007-06" db="EMBL/GenBank/DDBJ databases">
        <title>The Genome Sequence of Coccidioides posadasii RMSCC_3488.</title>
        <authorList>
            <consortium name="Coccidioides Genome Resources Consortium"/>
            <consortium name="The Broad Institute Genome Sequencing Platform"/>
            <person name="Henn M.R."/>
            <person name="Sykes S."/>
            <person name="Young S."/>
            <person name="Jaffe D."/>
            <person name="Berlin A."/>
            <person name="Alvarez P."/>
            <person name="Butler J."/>
            <person name="Gnerre S."/>
            <person name="Grabherr M."/>
            <person name="Mauceli E."/>
            <person name="Brockman W."/>
            <person name="Kodira C."/>
            <person name="Alvarado L."/>
            <person name="Zeng Q."/>
            <person name="Crawford M."/>
            <person name="Antoine C."/>
            <person name="Devon K."/>
            <person name="Galgiani J."/>
            <person name="Orsborn K."/>
            <person name="Lewis M.L."/>
            <person name="Nusbaum C."/>
            <person name="Galagan J."/>
            <person name="Birren B."/>
        </authorList>
    </citation>
    <scope>NUCLEOTIDE SEQUENCE [LARGE SCALE GENOMIC DNA]</scope>
    <source>
        <strain evidence="1 2">RMSCC 3488</strain>
    </source>
</reference>
<reference evidence="2" key="3">
    <citation type="journal article" date="2010" name="Genome Res.">
        <title>Population genomic sequencing of Coccidioides fungi reveals recent hybridization and transposon control.</title>
        <authorList>
            <person name="Neafsey D.E."/>
            <person name="Barker B.M."/>
            <person name="Sharpton T.J."/>
            <person name="Stajich J.E."/>
            <person name="Park D.J."/>
            <person name="Whiston E."/>
            <person name="Hung C.-Y."/>
            <person name="McMahan C."/>
            <person name="White J."/>
            <person name="Sykes S."/>
            <person name="Heiman D."/>
            <person name="Young S."/>
            <person name="Zeng Q."/>
            <person name="Abouelleil A."/>
            <person name="Aftuck L."/>
            <person name="Bessette D."/>
            <person name="Brown A."/>
            <person name="FitzGerald M."/>
            <person name="Lui A."/>
            <person name="Macdonald J.P."/>
            <person name="Priest M."/>
            <person name="Orbach M.J."/>
            <person name="Galgiani J.N."/>
            <person name="Kirkland T.N."/>
            <person name="Cole G.T."/>
            <person name="Birren B.W."/>
            <person name="Henn M.R."/>
            <person name="Taylor J.W."/>
            <person name="Rounsley S.D."/>
        </authorList>
    </citation>
    <scope>NUCLEOTIDE SEQUENCE [LARGE SCALE GENOMIC DNA]</scope>
    <source>
        <strain evidence="2">RMSCC 3488</strain>
    </source>
</reference>
<reference evidence="2" key="2">
    <citation type="journal article" date="2009" name="Genome Res.">
        <title>Comparative genomic analyses of the human fungal pathogens Coccidioides and their relatives.</title>
        <authorList>
            <person name="Sharpton T.J."/>
            <person name="Stajich J.E."/>
            <person name="Rounsley S.D."/>
            <person name="Gardner M.J."/>
            <person name="Wortman J.R."/>
            <person name="Jordar V.S."/>
            <person name="Maiti R."/>
            <person name="Kodira C.D."/>
            <person name="Neafsey D.E."/>
            <person name="Zeng Q."/>
            <person name="Hung C.-Y."/>
            <person name="McMahan C."/>
            <person name="Muszewska A."/>
            <person name="Grynberg M."/>
            <person name="Mandel M.A."/>
            <person name="Kellner E.M."/>
            <person name="Barker B.M."/>
            <person name="Galgiani J.N."/>
            <person name="Orbach M.J."/>
            <person name="Kirkland T.N."/>
            <person name="Cole G.T."/>
            <person name="Henn M.R."/>
            <person name="Birren B.W."/>
            <person name="Taylor J.W."/>
        </authorList>
    </citation>
    <scope>NUCLEOTIDE SEQUENCE [LARGE SCALE GENOMIC DNA]</scope>
    <source>
        <strain evidence="2">RMSCC 3488</strain>
    </source>
</reference>
<sequence>MVRTGVRNIDDNLFNTPLRQTTERLMRKEPESLISVAEAITSRNWNAPITECCEEPLNPSAINQFALASRHIMGETVMPISASRGTINMRINVPLIFPS</sequence>
<dbReference type="VEuPathDB" id="FungiDB:CPAG_08269"/>
<accession>A0A0J6FSD1</accession>
<evidence type="ECO:0000313" key="1">
    <source>
        <dbReference type="EMBL" id="KMM71969.1"/>
    </source>
</evidence>
<gene>
    <name evidence="1" type="ORF">CPAG_08269</name>
</gene>
<dbReference type="Proteomes" id="UP000054567">
    <property type="component" value="Unassembled WGS sequence"/>
</dbReference>